<evidence type="ECO:0000256" key="1">
    <source>
        <dbReference type="SAM" id="Phobius"/>
    </source>
</evidence>
<feature type="transmembrane region" description="Helical" evidence="1">
    <location>
        <begin position="107"/>
        <end position="127"/>
    </location>
</feature>
<organism evidence="3">
    <name type="scientific">Caenorhabditis brenneri</name>
    <name type="common">Nematode worm</name>
    <dbReference type="NCBI Taxonomy" id="135651"/>
    <lineage>
        <taxon>Eukaryota</taxon>
        <taxon>Metazoa</taxon>
        <taxon>Ecdysozoa</taxon>
        <taxon>Nematoda</taxon>
        <taxon>Chromadorea</taxon>
        <taxon>Rhabditida</taxon>
        <taxon>Rhabditina</taxon>
        <taxon>Rhabditomorpha</taxon>
        <taxon>Rhabditoidea</taxon>
        <taxon>Rhabditidae</taxon>
        <taxon>Peloderinae</taxon>
        <taxon>Caenorhabditis</taxon>
    </lineage>
</organism>
<dbReference type="HOGENOM" id="CLU_1714881_0_0_1"/>
<protein>
    <submittedName>
        <fullName evidence="2">Uncharacterized protein</fullName>
    </submittedName>
</protein>
<evidence type="ECO:0000313" key="2">
    <source>
        <dbReference type="EMBL" id="EGT30854.1"/>
    </source>
</evidence>
<evidence type="ECO:0000313" key="3">
    <source>
        <dbReference type="Proteomes" id="UP000008068"/>
    </source>
</evidence>
<name>G0M9W1_CAEBE</name>
<feature type="transmembrane region" description="Helical" evidence="1">
    <location>
        <begin position="46"/>
        <end position="64"/>
    </location>
</feature>
<sequence>MPYFHYAFLEAPLLITLLIGFVFQVFTKSTNSTSHSEKVIAAQIKIIGAVKLLLLIATATCYFLETQTSAAIKLFFLIDLLLVPVAIELTEIRFNPNVINFSDNVLVPHEVILLLCSIEFLLVPLVIEVTEVITKTDSDNEMREGPEQADDHF</sequence>
<dbReference type="OrthoDB" id="5826201at2759"/>
<gene>
    <name evidence="2" type="ORF">CAEBREN_25938</name>
</gene>
<proteinExistence type="predicted"/>
<dbReference type="Proteomes" id="UP000008068">
    <property type="component" value="Unassembled WGS sequence"/>
</dbReference>
<dbReference type="EMBL" id="GL379787">
    <property type="protein sequence ID" value="EGT30854.1"/>
    <property type="molecule type" value="Genomic_DNA"/>
</dbReference>
<feature type="transmembrane region" description="Helical" evidence="1">
    <location>
        <begin position="7"/>
        <end position="26"/>
    </location>
</feature>
<keyword evidence="3" id="KW-1185">Reference proteome</keyword>
<keyword evidence="1" id="KW-0472">Membrane</keyword>
<keyword evidence="1" id="KW-1133">Transmembrane helix</keyword>
<dbReference type="AlphaFoldDB" id="G0M9W1"/>
<feature type="transmembrane region" description="Helical" evidence="1">
    <location>
        <begin position="71"/>
        <end position="87"/>
    </location>
</feature>
<reference evidence="3" key="1">
    <citation type="submission" date="2011-07" db="EMBL/GenBank/DDBJ databases">
        <authorList>
            <consortium name="Caenorhabditis brenneri Sequencing and Analysis Consortium"/>
            <person name="Wilson R.K."/>
        </authorList>
    </citation>
    <scope>NUCLEOTIDE SEQUENCE [LARGE SCALE GENOMIC DNA]</scope>
    <source>
        <strain evidence="3">PB2801</strain>
    </source>
</reference>
<keyword evidence="1" id="KW-0812">Transmembrane</keyword>
<accession>G0M9W1</accession>
<dbReference type="InParanoid" id="G0M9W1"/>